<comment type="cofactor">
    <cofactor evidence="1">
        <name>pyridoxal 5'-phosphate</name>
        <dbReference type="ChEBI" id="CHEBI:597326"/>
    </cofactor>
</comment>
<dbReference type="InterPro" id="IPR015421">
    <property type="entry name" value="PyrdxlP-dep_Trfase_major"/>
</dbReference>
<sequence length="426" mass="46613">MQHLATRKEQVDSAAEQRLSAFINARMDEHYIDRIQKLLGGEHMHEWSQPRPEAVYLASNDYLCIAAEPVLLQAQASHLEKNNGDLLMSSVFLQEGSFQFRLENKFAKFMGSEDGLLTQSGWSANVGLLQSIAGPSVAVYLDMMAHASLWEGVHSGEARPIPFLHNDMDHLAKQVAKHGSGVIVVDAVYSTNGSLCPLVDVLKIAEDSGSVLVVDESHSLGTHGPAGAGLVAQLGLSERVHFRTASLAKAFAGRAGFITCSSKFKGYFLSSSRPAIFSSCLLGHELAWFDAALDFIRKAEDRRVSLHRNARRIRDGLNILGYNVSDGTEQIIALEAGPEPKTLILRKALELQNIYGAVFCAPATPKNRSLVRLTINSGLNEVEIQRILSACESIREEVGLPTWSSSRRMGKNCGVISRKLHSNVLK</sequence>
<dbReference type="GO" id="GO:0008710">
    <property type="term" value="F:8-amino-7-oxononanoate synthase activity"/>
    <property type="evidence" value="ECO:0007669"/>
    <property type="project" value="TreeGrafter"/>
</dbReference>
<dbReference type="InterPro" id="IPR015422">
    <property type="entry name" value="PyrdxlP-dep_Trfase_small"/>
</dbReference>
<keyword evidence="3" id="KW-0663">Pyridoxal phosphate</keyword>
<evidence type="ECO:0000313" key="5">
    <source>
        <dbReference type="EMBL" id="CBI11321.1"/>
    </source>
</evidence>
<keyword evidence="2" id="KW-0808">Transferase</keyword>
<organism evidence="5">
    <name type="scientific">mine drainage metagenome</name>
    <dbReference type="NCBI Taxonomy" id="410659"/>
    <lineage>
        <taxon>unclassified sequences</taxon>
        <taxon>metagenomes</taxon>
        <taxon>ecological metagenomes</taxon>
    </lineage>
</organism>
<proteinExistence type="predicted"/>
<gene>
    <name evidence="5" type="ORF">CARN7_2141</name>
</gene>
<dbReference type="AlphaFoldDB" id="E6QVP8"/>
<evidence type="ECO:0000256" key="2">
    <source>
        <dbReference type="ARBA" id="ARBA00022679"/>
    </source>
</evidence>
<dbReference type="InterPro" id="IPR015424">
    <property type="entry name" value="PyrdxlP-dep_Trfase"/>
</dbReference>
<evidence type="ECO:0000256" key="3">
    <source>
        <dbReference type="ARBA" id="ARBA00022898"/>
    </source>
</evidence>
<dbReference type="Gene3D" id="3.90.1150.10">
    <property type="entry name" value="Aspartate Aminotransferase, domain 1"/>
    <property type="match status" value="1"/>
</dbReference>
<dbReference type="InterPro" id="IPR050087">
    <property type="entry name" value="AON_synthase_class-II"/>
</dbReference>
<feature type="domain" description="Aminotransferase class I/classII large" evidence="4">
    <location>
        <begin position="56"/>
        <end position="389"/>
    </location>
</feature>
<name>E6QVP8_9ZZZZ</name>
<dbReference type="PANTHER" id="PTHR13693">
    <property type="entry name" value="CLASS II AMINOTRANSFERASE/8-AMINO-7-OXONONANOATE SYNTHASE"/>
    <property type="match status" value="1"/>
</dbReference>
<reference evidence="5" key="1">
    <citation type="submission" date="2009-10" db="EMBL/GenBank/DDBJ databases">
        <title>Diversity of trophic interactions inside an arsenic-rich microbial ecosystem.</title>
        <authorList>
            <person name="Bertin P.N."/>
            <person name="Heinrich-Salmeron A."/>
            <person name="Pelletier E."/>
            <person name="Goulhen-Chollet F."/>
            <person name="Arsene-Ploetze F."/>
            <person name="Gallien S."/>
            <person name="Calteau A."/>
            <person name="Vallenet D."/>
            <person name="Casiot C."/>
            <person name="Chane-Woon-Ming B."/>
            <person name="Giloteaux L."/>
            <person name="Barakat M."/>
            <person name="Bonnefoy V."/>
            <person name="Bruneel O."/>
            <person name="Chandler M."/>
            <person name="Cleiss J."/>
            <person name="Duran R."/>
            <person name="Elbaz-Poulichet F."/>
            <person name="Fonknechten N."/>
            <person name="Lauga B."/>
            <person name="Mornico D."/>
            <person name="Ortet P."/>
            <person name="Schaeffer C."/>
            <person name="Siguier P."/>
            <person name="Alexander Thil Smith A."/>
            <person name="Van Dorsselaer A."/>
            <person name="Weissenbach J."/>
            <person name="Medigue C."/>
            <person name="Le Paslier D."/>
        </authorList>
    </citation>
    <scope>NUCLEOTIDE SEQUENCE</scope>
</reference>
<dbReference type="NCBIfam" id="NF005526">
    <property type="entry name" value="PRK07179.1"/>
    <property type="match status" value="1"/>
</dbReference>
<dbReference type="GO" id="GO:0009102">
    <property type="term" value="P:biotin biosynthetic process"/>
    <property type="evidence" value="ECO:0007669"/>
    <property type="project" value="TreeGrafter"/>
</dbReference>
<dbReference type="InterPro" id="IPR004839">
    <property type="entry name" value="Aminotransferase_I/II_large"/>
</dbReference>
<dbReference type="GO" id="GO:0030170">
    <property type="term" value="F:pyridoxal phosphate binding"/>
    <property type="evidence" value="ECO:0007669"/>
    <property type="project" value="InterPro"/>
</dbReference>
<accession>E6QVP8</accession>
<dbReference type="Pfam" id="PF00155">
    <property type="entry name" value="Aminotran_1_2"/>
    <property type="match status" value="1"/>
</dbReference>
<protein>
    <submittedName>
        <fullName evidence="5">7-Keto-8-aminopelargonate synthetase and relatedenzymes</fullName>
    </submittedName>
</protein>
<comment type="caution">
    <text evidence="5">The sequence shown here is derived from an EMBL/GenBank/DDBJ whole genome shotgun (WGS) entry which is preliminary data.</text>
</comment>
<evidence type="ECO:0000256" key="1">
    <source>
        <dbReference type="ARBA" id="ARBA00001933"/>
    </source>
</evidence>
<dbReference type="EMBL" id="CABR01000135">
    <property type="protein sequence ID" value="CBI11321.1"/>
    <property type="molecule type" value="Genomic_DNA"/>
</dbReference>
<evidence type="ECO:0000259" key="4">
    <source>
        <dbReference type="Pfam" id="PF00155"/>
    </source>
</evidence>
<dbReference type="PANTHER" id="PTHR13693:SF100">
    <property type="entry name" value="8-AMINO-7-OXONONANOATE SYNTHASE"/>
    <property type="match status" value="1"/>
</dbReference>
<dbReference type="Gene3D" id="3.40.640.10">
    <property type="entry name" value="Type I PLP-dependent aspartate aminotransferase-like (Major domain)"/>
    <property type="match status" value="1"/>
</dbReference>
<dbReference type="SUPFAM" id="SSF53383">
    <property type="entry name" value="PLP-dependent transferases"/>
    <property type="match status" value="1"/>
</dbReference>